<dbReference type="PROSITE" id="PS51257">
    <property type="entry name" value="PROKAR_LIPOPROTEIN"/>
    <property type="match status" value="1"/>
</dbReference>
<dbReference type="InterPro" id="IPR011118">
    <property type="entry name" value="Tannase/feruloyl_esterase"/>
</dbReference>
<dbReference type="GeneID" id="98147344"/>
<feature type="compositionally biased region" description="Basic and acidic residues" evidence="9">
    <location>
        <begin position="527"/>
        <end position="541"/>
    </location>
</feature>
<dbReference type="Proteomes" id="UP001610432">
    <property type="component" value="Unassembled WGS sequence"/>
</dbReference>
<evidence type="ECO:0000256" key="6">
    <source>
        <dbReference type="ARBA" id="ARBA00022837"/>
    </source>
</evidence>
<keyword evidence="4 8" id="KW-0732">Signal</keyword>
<feature type="chain" id="PRO_5044968556" description="Carboxylic ester hydrolase" evidence="8">
    <location>
        <begin position="24"/>
        <end position="574"/>
    </location>
</feature>
<comment type="caution">
    <text evidence="10">The sequence shown here is derived from an EMBL/GenBank/DDBJ whole genome shotgun (WGS) entry which is preliminary data.</text>
</comment>
<dbReference type="EC" id="3.1.1.-" evidence="8"/>
<dbReference type="Gene3D" id="3.40.50.1820">
    <property type="entry name" value="alpha/beta hydrolase"/>
    <property type="match status" value="1"/>
</dbReference>
<feature type="region of interest" description="Disordered" evidence="9">
    <location>
        <begin position="518"/>
        <end position="550"/>
    </location>
</feature>
<evidence type="ECO:0000256" key="5">
    <source>
        <dbReference type="ARBA" id="ARBA00022801"/>
    </source>
</evidence>
<keyword evidence="2" id="KW-0719">Serine esterase</keyword>
<sequence length="574" mass="61813">MGLRLLTTTLAFLPTTLSGLASAASCTNFAAPTLPGAEVLWVKSNPVADFSLPSDQTRLPEDAPKADFCNVSVALTHPGDNDTVFVTVWLPHEKSWNGRYTATGGGGLAAGYDINMLQPLLSSFATSSTDGGLTLNHTINPQSGIWGTKHDGAVNEALLLNLAHRSIHDMSVVSKQIIKQFYKTDPTYSYWLGCSQGGRQGYAAAAHYPDDFNGVLAMAPALSSEYIGPGDFWPVIVMENEGEIVPTCVFEAFQAAIVELCDPLDGVTDGMISDYDLLLTCPFDPKSIVGDTIDCEETGAITISQHHATIVSKILEGPHNDYGERLWYGLAHGATFSGVANTTLDNDILTPQPFPPSAGWLRGMIIRNTSYNIFDMTIPEYLDAFNTSIEQGGPIFGLDTLDLTSFHSFGGKLLTWVGLADEYIHPSNLLKYYHSVEEKLNNTTTNINDFYRIFTAPGVGHCHGGVGPQPLNAMTALVDWVENGIAPETLPVQSNTVNGKVALRDLCLYPKKPVYNEGDDNSQRSFSCKDPRKEEQGKDESGDGDEESGAKGLFGGGSWCAVGFGLVCLGFLSV</sequence>
<gene>
    <name evidence="10" type="ORF">BJX67DRAFT_378056</name>
</gene>
<keyword evidence="11" id="KW-1185">Reference proteome</keyword>
<feature type="signal peptide" evidence="8">
    <location>
        <begin position="1"/>
        <end position="23"/>
    </location>
</feature>
<protein>
    <recommendedName>
        <fullName evidence="8">Carboxylic ester hydrolase</fullName>
        <ecNumber evidence="8">3.1.1.-</ecNumber>
    </recommendedName>
</protein>
<evidence type="ECO:0000256" key="4">
    <source>
        <dbReference type="ARBA" id="ARBA00022729"/>
    </source>
</evidence>
<organism evidence="10 11">
    <name type="scientific">Aspergillus lucknowensis</name>
    <dbReference type="NCBI Taxonomy" id="176173"/>
    <lineage>
        <taxon>Eukaryota</taxon>
        <taxon>Fungi</taxon>
        <taxon>Dikarya</taxon>
        <taxon>Ascomycota</taxon>
        <taxon>Pezizomycotina</taxon>
        <taxon>Eurotiomycetes</taxon>
        <taxon>Eurotiomycetidae</taxon>
        <taxon>Eurotiales</taxon>
        <taxon>Aspergillaceae</taxon>
        <taxon>Aspergillus</taxon>
        <taxon>Aspergillus subgen. Nidulantes</taxon>
    </lineage>
</organism>
<evidence type="ECO:0000256" key="7">
    <source>
        <dbReference type="ARBA" id="ARBA00023157"/>
    </source>
</evidence>
<proteinExistence type="inferred from homology"/>
<accession>A0ABR4M1N7</accession>
<dbReference type="SUPFAM" id="SSF53474">
    <property type="entry name" value="alpha/beta-Hydrolases"/>
    <property type="match status" value="1"/>
</dbReference>
<reference evidence="10 11" key="1">
    <citation type="submission" date="2024-07" db="EMBL/GenBank/DDBJ databases">
        <title>Section-level genome sequencing and comparative genomics of Aspergillus sections Usti and Cavernicolus.</title>
        <authorList>
            <consortium name="Lawrence Berkeley National Laboratory"/>
            <person name="Nybo J.L."/>
            <person name="Vesth T.C."/>
            <person name="Theobald S."/>
            <person name="Frisvad J.C."/>
            <person name="Larsen T.O."/>
            <person name="Kjaerboelling I."/>
            <person name="Rothschild-Mancinelli K."/>
            <person name="Lyhne E.K."/>
            <person name="Kogle M.E."/>
            <person name="Barry K."/>
            <person name="Clum A."/>
            <person name="Na H."/>
            <person name="Ledsgaard L."/>
            <person name="Lin J."/>
            <person name="Lipzen A."/>
            <person name="Kuo A."/>
            <person name="Riley R."/>
            <person name="Mondo S."/>
            <person name="Labutti K."/>
            <person name="Haridas S."/>
            <person name="Pangalinan J."/>
            <person name="Salamov A.A."/>
            <person name="Simmons B.A."/>
            <person name="Magnuson J.K."/>
            <person name="Chen J."/>
            <person name="Drula E."/>
            <person name="Henrissat B."/>
            <person name="Wiebenga A."/>
            <person name="Lubbers R.J."/>
            <person name="Gomes A.C."/>
            <person name="Macurrencykelacurrency M.R."/>
            <person name="Stajich J."/>
            <person name="Grigoriev I.V."/>
            <person name="Mortensen U.H."/>
            <person name="De Vries R.P."/>
            <person name="Baker S.E."/>
            <person name="Andersen M.R."/>
        </authorList>
    </citation>
    <scope>NUCLEOTIDE SEQUENCE [LARGE SCALE GENOMIC DNA]</scope>
    <source>
        <strain evidence="10 11">CBS 449.75</strain>
    </source>
</reference>
<evidence type="ECO:0000256" key="8">
    <source>
        <dbReference type="RuleBase" id="RU361238"/>
    </source>
</evidence>
<keyword evidence="3" id="KW-0479">Metal-binding</keyword>
<name>A0ABR4M1N7_9EURO</name>
<comment type="similarity">
    <text evidence="1 8">Belongs to the tannase family.</text>
</comment>
<dbReference type="EMBL" id="JBFXLQ010000005">
    <property type="protein sequence ID" value="KAL2870725.1"/>
    <property type="molecule type" value="Genomic_DNA"/>
</dbReference>
<dbReference type="Pfam" id="PF07519">
    <property type="entry name" value="Tannase"/>
    <property type="match status" value="1"/>
</dbReference>
<evidence type="ECO:0000256" key="1">
    <source>
        <dbReference type="ARBA" id="ARBA00006249"/>
    </source>
</evidence>
<dbReference type="RefSeq" id="XP_070889704.1">
    <property type="nucleotide sequence ID" value="XM_071032272.1"/>
</dbReference>
<evidence type="ECO:0000313" key="10">
    <source>
        <dbReference type="EMBL" id="KAL2870725.1"/>
    </source>
</evidence>
<dbReference type="PANTHER" id="PTHR33938:SF8">
    <property type="entry name" value="CARBOXYLIC ESTER HYDROLASE"/>
    <property type="match status" value="1"/>
</dbReference>
<evidence type="ECO:0000256" key="3">
    <source>
        <dbReference type="ARBA" id="ARBA00022723"/>
    </source>
</evidence>
<keyword evidence="7" id="KW-1015">Disulfide bond</keyword>
<evidence type="ECO:0000313" key="11">
    <source>
        <dbReference type="Proteomes" id="UP001610432"/>
    </source>
</evidence>
<keyword evidence="5 8" id="KW-0378">Hydrolase</keyword>
<evidence type="ECO:0000256" key="2">
    <source>
        <dbReference type="ARBA" id="ARBA00022487"/>
    </source>
</evidence>
<evidence type="ECO:0000256" key="9">
    <source>
        <dbReference type="SAM" id="MobiDB-lite"/>
    </source>
</evidence>
<dbReference type="PANTHER" id="PTHR33938">
    <property type="entry name" value="FERULOYL ESTERASE B-RELATED"/>
    <property type="match status" value="1"/>
</dbReference>
<keyword evidence="6" id="KW-0106">Calcium</keyword>
<dbReference type="InterPro" id="IPR029058">
    <property type="entry name" value="AB_hydrolase_fold"/>
</dbReference>